<dbReference type="GO" id="GO:0005525">
    <property type="term" value="F:GTP binding"/>
    <property type="evidence" value="ECO:0007669"/>
    <property type="project" value="InterPro"/>
</dbReference>
<gene>
    <name evidence="3" type="ORF">D9756_003396</name>
</gene>
<dbReference type="SUPFAM" id="SSF52540">
    <property type="entry name" value="P-loop containing nucleoside triphosphate hydrolases"/>
    <property type="match status" value="1"/>
</dbReference>
<organism evidence="3 4">
    <name type="scientific">Leucocoprinus leucothites</name>
    <dbReference type="NCBI Taxonomy" id="201217"/>
    <lineage>
        <taxon>Eukaryota</taxon>
        <taxon>Fungi</taxon>
        <taxon>Dikarya</taxon>
        <taxon>Basidiomycota</taxon>
        <taxon>Agaricomycotina</taxon>
        <taxon>Agaricomycetes</taxon>
        <taxon>Agaricomycetidae</taxon>
        <taxon>Agaricales</taxon>
        <taxon>Agaricineae</taxon>
        <taxon>Agaricaceae</taxon>
        <taxon>Leucocoprinus</taxon>
    </lineage>
</organism>
<reference evidence="3 4" key="1">
    <citation type="journal article" date="2020" name="ISME J.">
        <title>Uncovering the hidden diversity of litter-decomposition mechanisms in mushroom-forming fungi.</title>
        <authorList>
            <person name="Floudas D."/>
            <person name="Bentzer J."/>
            <person name="Ahren D."/>
            <person name="Johansson T."/>
            <person name="Persson P."/>
            <person name="Tunlid A."/>
        </authorList>
    </citation>
    <scope>NUCLEOTIDE SEQUENCE [LARGE SCALE GENOMIC DNA]</scope>
    <source>
        <strain evidence="3 4">CBS 146.42</strain>
    </source>
</reference>
<dbReference type="InterPro" id="IPR006073">
    <property type="entry name" value="GTP-bd"/>
</dbReference>
<dbReference type="EMBL" id="JAACJO010000004">
    <property type="protein sequence ID" value="KAF5359402.1"/>
    <property type="molecule type" value="Genomic_DNA"/>
</dbReference>
<dbReference type="Proteomes" id="UP000559027">
    <property type="component" value="Unassembled WGS sequence"/>
</dbReference>
<evidence type="ECO:0000259" key="2">
    <source>
        <dbReference type="Pfam" id="PF01926"/>
    </source>
</evidence>
<proteinExistence type="predicted"/>
<keyword evidence="1" id="KW-0175">Coiled coil</keyword>
<evidence type="ECO:0000313" key="4">
    <source>
        <dbReference type="Proteomes" id="UP000559027"/>
    </source>
</evidence>
<sequence>MNDSAVTIKAIQDIRKDDIVIAFMGPTGVGKSFFIDLLTGQYGARSGDTLASVTVGIEAVRVLHHPLYGNRVVLVDTPGFDDTTRTDMEILAMVSEWLVKTYKGDVKLSGLIYLHRITDNRMAGSPYRNLRMFGNLCGDLTMSRVVLVTTMWDRVGTMDGNRREGELKEQFWRVLIEKGSGVDRLKTSDQRDAWRIVNGLIERSKERDRVLLQEELVDLKRRLNETEAGKTLYDSLQTLLDEYKRSLKGLLDQMDSDDVDPKLKKELEREYKKVDHEFRKTFDEVNKLKIPLGRRITMFLFGKKAHAVRIFVQYPEMPA</sequence>
<feature type="coiled-coil region" evidence="1">
    <location>
        <begin position="202"/>
        <end position="284"/>
    </location>
</feature>
<evidence type="ECO:0000256" key="1">
    <source>
        <dbReference type="SAM" id="Coils"/>
    </source>
</evidence>
<protein>
    <recommendedName>
        <fullName evidence="2">G domain-containing protein</fullName>
    </recommendedName>
</protein>
<feature type="domain" description="G" evidence="2">
    <location>
        <begin position="21"/>
        <end position="86"/>
    </location>
</feature>
<dbReference type="InterPro" id="IPR027417">
    <property type="entry name" value="P-loop_NTPase"/>
</dbReference>
<name>A0A8H5G6T4_9AGAR</name>
<dbReference type="Gene3D" id="3.40.50.300">
    <property type="entry name" value="P-loop containing nucleotide triphosphate hydrolases"/>
    <property type="match status" value="1"/>
</dbReference>
<dbReference type="Pfam" id="PF01926">
    <property type="entry name" value="MMR_HSR1"/>
    <property type="match status" value="1"/>
</dbReference>
<accession>A0A8H5G6T4</accession>
<comment type="caution">
    <text evidence="3">The sequence shown here is derived from an EMBL/GenBank/DDBJ whole genome shotgun (WGS) entry which is preliminary data.</text>
</comment>
<evidence type="ECO:0000313" key="3">
    <source>
        <dbReference type="EMBL" id="KAF5359402.1"/>
    </source>
</evidence>
<dbReference type="CDD" id="cd00882">
    <property type="entry name" value="Ras_like_GTPase"/>
    <property type="match status" value="1"/>
</dbReference>
<keyword evidence="4" id="KW-1185">Reference proteome</keyword>
<dbReference type="OrthoDB" id="8954335at2759"/>
<dbReference type="AlphaFoldDB" id="A0A8H5G6T4"/>